<evidence type="ECO:0000313" key="3">
    <source>
        <dbReference type="Proteomes" id="UP000070463"/>
    </source>
</evidence>
<feature type="domain" description="HTH hxlR-type" evidence="1">
    <location>
        <begin position="17"/>
        <end position="95"/>
    </location>
</feature>
<dbReference type="AlphaFoldDB" id="A0A133UP69"/>
<accession>A0A133UP69</accession>
<keyword evidence="3" id="KW-1185">Reference proteome</keyword>
<sequence>MYGRNMENPLNLIQNRGIPHILVTLYEKGKLNVSQLSEKAGVCSGTLQRRLKDLKENNLLVEEIRESENSRLEKAYSLTDPGKELSKLLILIREFEDG</sequence>
<evidence type="ECO:0000259" key="1">
    <source>
        <dbReference type="Pfam" id="PF01638"/>
    </source>
</evidence>
<dbReference type="SUPFAM" id="SSF46785">
    <property type="entry name" value="Winged helix' DNA-binding domain"/>
    <property type="match status" value="1"/>
</dbReference>
<protein>
    <recommendedName>
        <fullName evidence="1">HTH hxlR-type domain-containing protein</fullName>
    </recommendedName>
</protein>
<evidence type="ECO:0000313" key="2">
    <source>
        <dbReference type="EMBL" id="KXA96024.1"/>
    </source>
</evidence>
<reference evidence="2 3" key="1">
    <citation type="journal article" date="2016" name="Sci. Rep.">
        <title>Metabolic traits of an uncultured archaeal lineage -MSBL1- from brine pools of the Red Sea.</title>
        <authorList>
            <person name="Mwirichia R."/>
            <person name="Alam I."/>
            <person name="Rashid M."/>
            <person name="Vinu M."/>
            <person name="Ba-Alawi W."/>
            <person name="Anthony Kamau A."/>
            <person name="Kamanda Ngugi D."/>
            <person name="Goker M."/>
            <person name="Klenk H.P."/>
            <person name="Bajic V."/>
            <person name="Stingl U."/>
        </authorList>
    </citation>
    <scope>NUCLEOTIDE SEQUENCE [LARGE SCALE GENOMIC DNA]</scope>
    <source>
        <strain evidence="2">SCGC-AAA259I09</strain>
    </source>
</reference>
<dbReference type="InterPro" id="IPR036390">
    <property type="entry name" value="WH_DNA-bd_sf"/>
</dbReference>
<dbReference type="Gene3D" id="1.10.10.10">
    <property type="entry name" value="Winged helix-like DNA-binding domain superfamily/Winged helix DNA-binding domain"/>
    <property type="match status" value="1"/>
</dbReference>
<organism evidence="2 3">
    <name type="scientific">candidate division MSBL1 archaeon SCGC-AAA259I09</name>
    <dbReference type="NCBI Taxonomy" id="1698267"/>
    <lineage>
        <taxon>Archaea</taxon>
        <taxon>Methanobacteriati</taxon>
        <taxon>Methanobacteriota</taxon>
        <taxon>candidate division MSBL1</taxon>
    </lineage>
</organism>
<dbReference type="InterPro" id="IPR002577">
    <property type="entry name" value="HTH_HxlR"/>
</dbReference>
<dbReference type="Pfam" id="PF01638">
    <property type="entry name" value="HxlR"/>
    <property type="match status" value="1"/>
</dbReference>
<dbReference type="EMBL" id="LHXR01000116">
    <property type="protein sequence ID" value="KXA96024.1"/>
    <property type="molecule type" value="Genomic_DNA"/>
</dbReference>
<dbReference type="Proteomes" id="UP000070463">
    <property type="component" value="Unassembled WGS sequence"/>
</dbReference>
<gene>
    <name evidence="2" type="ORF">AKJ37_06235</name>
</gene>
<name>A0A133UP69_9EURY</name>
<dbReference type="InterPro" id="IPR036388">
    <property type="entry name" value="WH-like_DNA-bd_sf"/>
</dbReference>
<proteinExistence type="predicted"/>
<comment type="caution">
    <text evidence="2">The sequence shown here is derived from an EMBL/GenBank/DDBJ whole genome shotgun (WGS) entry which is preliminary data.</text>
</comment>